<dbReference type="InterPro" id="IPR007515">
    <property type="entry name" value="Mss4"/>
</dbReference>
<accession>A0A8J6GZP2</accession>
<dbReference type="InterPro" id="IPR011323">
    <property type="entry name" value="Mss4/transl-control_tumour"/>
</dbReference>
<keyword evidence="4" id="KW-0479">Metal-binding</keyword>
<dbReference type="GO" id="GO:0016020">
    <property type="term" value="C:membrane"/>
    <property type="evidence" value="ECO:0007669"/>
    <property type="project" value="TreeGrafter"/>
</dbReference>
<name>A0A8J6GZP2_MICOH</name>
<evidence type="ECO:0000256" key="7">
    <source>
        <dbReference type="ARBA" id="ARBA00022990"/>
    </source>
</evidence>
<dbReference type="Gene3D" id="2.120.10.80">
    <property type="entry name" value="Kelch-type beta propeller"/>
    <property type="match status" value="1"/>
</dbReference>
<evidence type="ECO:0000256" key="6">
    <source>
        <dbReference type="ARBA" id="ARBA00022927"/>
    </source>
</evidence>
<evidence type="ECO:0000256" key="4">
    <source>
        <dbReference type="ARBA" id="ARBA00022723"/>
    </source>
</evidence>
<keyword evidence="5" id="KW-0862">Zinc</keyword>
<dbReference type="GO" id="GO:0008270">
    <property type="term" value="F:zinc ion binding"/>
    <property type="evidence" value="ECO:0007669"/>
    <property type="project" value="TreeGrafter"/>
</dbReference>
<keyword evidence="1" id="KW-0880">Kelch repeat</keyword>
<dbReference type="GO" id="GO:0005085">
    <property type="term" value="F:guanyl-nucleotide exchange factor activity"/>
    <property type="evidence" value="ECO:0007669"/>
    <property type="project" value="UniProtKB-KW"/>
</dbReference>
<evidence type="ECO:0000256" key="2">
    <source>
        <dbReference type="ARBA" id="ARBA00022448"/>
    </source>
</evidence>
<evidence type="ECO:0000256" key="10">
    <source>
        <dbReference type="ARBA" id="ARBA00069715"/>
    </source>
</evidence>
<dbReference type="CDD" id="cd00246">
    <property type="entry name" value="RabGEF"/>
    <property type="match status" value="1"/>
</dbReference>
<dbReference type="GO" id="GO:0007264">
    <property type="term" value="P:small GTPase-mediated signal transduction"/>
    <property type="evidence" value="ECO:0007669"/>
    <property type="project" value="InterPro"/>
</dbReference>
<keyword evidence="2" id="KW-0813">Transport</keyword>
<comment type="function">
    <text evidence="8">Guanine-nucleotide-releasing protein that acts on members of the SEC4/YPT1/RAB subfamily. Stimulates GDP release from both YPT1, RAB3A and RAB10, but is less active on these proteins than on the SEC4 protein. Might play a general role in vesicular transport.</text>
</comment>
<dbReference type="Gene3D" id="2.170.150.10">
    <property type="entry name" value="Metal Binding Protein, Guanine Nucleotide Exchange Factor, Chain A"/>
    <property type="match status" value="1"/>
</dbReference>
<dbReference type="AlphaFoldDB" id="A0A8J6GZP2"/>
<evidence type="ECO:0000256" key="11">
    <source>
        <dbReference type="ARBA" id="ARBA00075505"/>
    </source>
</evidence>
<evidence type="ECO:0000256" key="1">
    <source>
        <dbReference type="ARBA" id="ARBA00022441"/>
    </source>
</evidence>
<dbReference type="InterPro" id="IPR011057">
    <property type="entry name" value="Mss4-like_sf"/>
</dbReference>
<organism evidence="12 13">
    <name type="scientific">Microtus ochrogaster</name>
    <name type="common">Prairie vole</name>
    <dbReference type="NCBI Taxonomy" id="79684"/>
    <lineage>
        <taxon>Eukaryota</taxon>
        <taxon>Metazoa</taxon>
        <taxon>Chordata</taxon>
        <taxon>Craniata</taxon>
        <taxon>Vertebrata</taxon>
        <taxon>Euteleostomi</taxon>
        <taxon>Mammalia</taxon>
        <taxon>Eutheria</taxon>
        <taxon>Euarchontoglires</taxon>
        <taxon>Glires</taxon>
        <taxon>Rodentia</taxon>
        <taxon>Myomorpha</taxon>
        <taxon>Muroidea</taxon>
        <taxon>Cricetidae</taxon>
        <taxon>Arvicolinae</taxon>
        <taxon>Microtus</taxon>
    </lineage>
</organism>
<evidence type="ECO:0000313" key="13">
    <source>
        <dbReference type="Proteomes" id="UP000710432"/>
    </source>
</evidence>
<dbReference type="InterPro" id="IPR006652">
    <property type="entry name" value="Kelch_1"/>
</dbReference>
<evidence type="ECO:0000256" key="8">
    <source>
        <dbReference type="ARBA" id="ARBA00060031"/>
    </source>
</evidence>
<dbReference type="GO" id="GO:0005829">
    <property type="term" value="C:cytosol"/>
    <property type="evidence" value="ECO:0007669"/>
    <property type="project" value="TreeGrafter"/>
</dbReference>
<dbReference type="Pfam" id="PF04421">
    <property type="entry name" value="Mss4"/>
    <property type="match status" value="1"/>
</dbReference>
<reference evidence="12" key="1">
    <citation type="submission" date="2020-03" db="EMBL/GenBank/DDBJ databases">
        <title>Studies in the Genomics of Life Span.</title>
        <authorList>
            <person name="Glass D."/>
        </authorList>
    </citation>
    <scope>NUCLEOTIDE SEQUENCE</scope>
    <source>
        <strain evidence="12">LTLLF</strain>
        <tissue evidence="12">Muscle</tissue>
    </source>
</reference>
<sequence>MEPAEQQNELVSAEGRNRKAVLCQRCGSRVLQPGTALFSRRQSITRKRRYVASVSLHDRIYVIGGYDGRSRLSSVECLDYTADEDGVWYSVAPMNVRRGLAGATTLGADMIYVSGGFDGSRRHTSMERYDPNIDQWSMLGDMQTAREGAGLVVASGIIYCLGGYDGLNILNSVEKYDPHTGHWTNVTPMATKRSVIYLRLTAAAPSSFASFLKTKRELVRTLFLPSMRKKPALADGSNPDGDLLQEHWLVNDMFIFENVGFTKDVGNIKFLVCADCEIGPIGWHCLDDKNSFYVALERVSHE</sequence>
<evidence type="ECO:0000256" key="5">
    <source>
        <dbReference type="ARBA" id="ARBA00022833"/>
    </source>
</evidence>
<dbReference type="GO" id="GO:0006892">
    <property type="term" value="P:post-Golgi vesicle-mediated transport"/>
    <property type="evidence" value="ECO:0007669"/>
    <property type="project" value="TreeGrafter"/>
</dbReference>
<comment type="caution">
    <text evidence="12">The sequence shown here is derived from an EMBL/GenBank/DDBJ whole genome shotgun (WGS) entry which is preliminary data.</text>
</comment>
<protein>
    <recommendedName>
        <fullName evidence="10">Guanine nucleotide exchange factor MSS4</fullName>
    </recommendedName>
    <alternativeName>
        <fullName evidence="11">Rab-interacting factor</fullName>
    </alternativeName>
</protein>
<evidence type="ECO:0000313" key="12">
    <source>
        <dbReference type="EMBL" id="KAH0520100.1"/>
    </source>
</evidence>
<evidence type="ECO:0000256" key="9">
    <source>
        <dbReference type="ARBA" id="ARBA00063928"/>
    </source>
</evidence>
<keyword evidence="6" id="KW-0653">Protein transport</keyword>
<dbReference type="InterPro" id="IPR015915">
    <property type="entry name" value="Kelch-typ_b-propeller"/>
</dbReference>
<dbReference type="GO" id="GO:0015031">
    <property type="term" value="P:protein transport"/>
    <property type="evidence" value="ECO:0007669"/>
    <property type="project" value="UniProtKB-KW"/>
</dbReference>
<dbReference type="PROSITE" id="PS51796">
    <property type="entry name" value="MSS4"/>
    <property type="match status" value="1"/>
</dbReference>
<dbReference type="SUPFAM" id="SSF117281">
    <property type="entry name" value="Kelch motif"/>
    <property type="match status" value="1"/>
</dbReference>
<gene>
    <name evidence="12" type="ORF">LTLLF_208190</name>
</gene>
<dbReference type="SMART" id="SM00612">
    <property type="entry name" value="Kelch"/>
    <property type="match status" value="3"/>
</dbReference>
<proteinExistence type="predicted"/>
<dbReference type="PANTHER" id="PTHR13276:SF0">
    <property type="entry name" value="GUANINE NUCLEOTIDE EXCHANGE FACTOR MSS4"/>
    <property type="match status" value="1"/>
</dbReference>
<keyword evidence="3" id="KW-0344">Guanine-nucleotide releasing factor</keyword>
<keyword evidence="7" id="KW-0007">Acetylation</keyword>
<dbReference type="EMBL" id="JAATJU010001300">
    <property type="protein sequence ID" value="KAH0520100.1"/>
    <property type="molecule type" value="Genomic_DNA"/>
</dbReference>
<comment type="subunit">
    <text evidence="9">Interacts with RAB8A.</text>
</comment>
<dbReference type="Proteomes" id="UP000710432">
    <property type="component" value="Unassembled WGS sequence"/>
</dbReference>
<dbReference type="PANTHER" id="PTHR13276">
    <property type="entry name" value="GUANINE NUCLEOTIDE EXCHANGE FACTOR MSS4"/>
    <property type="match status" value="1"/>
</dbReference>
<dbReference type="Pfam" id="PF24681">
    <property type="entry name" value="Kelch_KLHDC2_KLHL20_DRC7"/>
    <property type="match status" value="1"/>
</dbReference>
<evidence type="ECO:0000256" key="3">
    <source>
        <dbReference type="ARBA" id="ARBA00022658"/>
    </source>
</evidence>
<dbReference type="FunFam" id="2.170.150.10:FF:000004">
    <property type="entry name" value="Guanine nucleotide exchange factor MSS4"/>
    <property type="match status" value="1"/>
</dbReference>
<dbReference type="SUPFAM" id="SSF51316">
    <property type="entry name" value="Mss4-like"/>
    <property type="match status" value="1"/>
</dbReference>